<dbReference type="GO" id="GO:0006355">
    <property type="term" value="P:regulation of DNA-templated transcription"/>
    <property type="evidence" value="ECO:0007669"/>
    <property type="project" value="InterPro"/>
</dbReference>
<evidence type="ECO:0000259" key="3">
    <source>
        <dbReference type="Pfam" id="PF02311"/>
    </source>
</evidence>
<evidence type="ECO:0000313" key="5">
    <source>
        <dbReference type="Proteomes" id="UP000254716"/>
    </source>
</evidence>
<dbReference type="EMBL" id="UGCV01000008">
    <property type="protein sequence ID" value="STJ20978.1"/>
    <property type="molecule type" value="Genomic_DNA"/>
</dbReference>
<dbReference type="InterPro" id="IPR011051">
    <property type="entry name" value="RmlC_Cupin_sf"/>
</dbReference>
<evidence type="ECO:0000313" key="4">
    <source>
        <dbReference type="EMBL" id="STJ20978.1"/>
    </source>
</evidence>
<dbReference type="Pfam" id="PF02311">
    <property type="entry name" value="AraC_binding"/>
    <property type="match status" value="1"/>
</dbReference>
<dbReference type="FunFam" id="2.60.120.10:FF:000041">
    <property type="entry name" value="HTH-type transcriptional activator RhaS"/>
    <property type="match status" value="1"/>
</dbReference>
<dbReference type="InterPro" id="IPR014710">
    <property type="entry name" value="RmlC-like_jellyroll"/>
</dbReference>
<dbReference type="SUPFAM" id="SSF51182">
    <property type="entry name" value="RmlC-like cupins"/>
    <property type="match status" value="1"/>
</dbReference>
<dbReference type="GO" id="GO:0003677">
    <property type="term" value="F:DNA binding"/>
    <property type="evidence" value="ECO:0007669"/>
    <property type="project" value="UniProtKB-KW"/>
</dbReference>
<feature type="domain" description="AraC-type arabinose-binding/dimerisation" evidence="3">
    <location>
        <begin position="16"/>
        <end position="113"/>
    </location>
</feature>
<accession>A0A376WDQ5</accession>
<dbReference type="Gene3D" id="2.60.120.10">
    <property type="entry name" value="Jelly Rolls"/>
    <property type="match status" value="1"/>
</dbReference>
<name>A0A376WDQ5_ECOLX</name>
<keyword evidence="1" id="KW-0963">Cytoplasm</keyword>
<dbReference type="InterPro" id="IPR047220">
    <property type="entry name" value="RhaR_RhaS-like_N"/>
</dbReference>
<keyword evidence="2" id="KW-0238">DNA-binding</keyword>
<reference evidence="4 5" key="1">
    <citation type="submission" date="2018-06" db="EMBL/GenBank/DDBJ databases">
        <authorList>
            <consortium name="Pathogen Informatics"/>
            <person name="Doyle S."/>
        </authorList>
    </citation>
    <scope>NUCLEOTIDE SEQUENCE [LARGE SCALE GENOMIC DNA]</scope>
    <source>
        <strain evidence="4 5">NCTC9081</strain>
    </source>
</reference>
<dbReference type="Proteomes" id="UP000254716">
    <property type="component" value="Unassembled WGS sequence"/>
</dbReference>
<dbReference type="CDD" id="cd06977">
    <property type="entry name" value="cupin_RhaR_RhaS-like_N"/>
    <property type="match status" value="1"/>
</dbReference>
<sequence>MTVLHSVDFFPSGNASVAIEPRLPQADFPEHHHDFYEIVIVEHGTGIHVFNGQPYTITGGMVCFVRDHDRHLYEHTDNLCLTNVLYRSPDRFQFLAGLNQLLPQEQDGQYPSHWRVKPQRIAAGATAGCTDGTAGRGK</sequence>
<evidence type="ECO:0000256" key="1">
    <source>
        <dbReference type="ARBA" id="ARBA00022490"/>
    </source>
</evidence>
<proteinExistence type="predicted"/>
<dbReference type="AlphaFoldDB" id="A0A376WDQ5"/>
<protein>
    <submittedName>
        <fullName evidence="4">L-rhamnose operon regulatory protein</fullName>
    </submittedName>
</protein>
<evidence type="ECO:0000256" key="2">
    <source>
        <dbReference type="ARBA" id="ARBA00023125"/>
    </source>
</evidence>
<organism evidence="4 5">
    <name type="scientific">Escherichia coli</name>
    <dbReference type="NCBI Taxonomy" id="562"/>
    <lineage>
        <taxon>Bacteria</taxon>
        <taxon>Pseudomonadati</taxon>
        <taxon>Pseudomonadota</taxon>
        <taxon>Gammaproteobacteria</taxon>
        <taxon>Enterobacterales</taxon>
        <taxon>Enterobacteriaceae</taxon>
        <taxon>Escherichia</taxon>
    </lineage>
</organism>
<gene>
    <name evidence="4" type="primary">rhaS_2</name>
    <name evidence="4" type="ORF">NCTC9081_06591</name>
</gene>
<dbReference type="InterPro" id="IPR003313">
    <property type="entry name" value="AraC-bd"/>
</dbReference>